<dbReference type="EMBL" id="UYYB01095261">
    <property type="protein sequence ID" value="VDM75376.1"/>
    <property type="molecule type" value="Genomic_DNA"/>
</dbReference>
<dbReference type="GO" id="GO:0016491">
    <property type="term" value="F:oxidoreductase activity"/>
    <property type="evidence" value="ECO:0007669"/>
    <property type="project" value="InterPro"/>
</dbReference>
<evidence type="ECO:0000259" key="1">
    <source>
        <dbReference type="SMART" id="SM01008"/>
    </source>
</evidence>
<accession>A0A3P7IY43</accession>
<gene>
    <name evidence="2" type="ORF">SVUK_LOCUS10374</name>
</gene>
<sequence length="248" mass="27184">MKTECHLTFDGLAKHSEELLKALDEDVICFSKLSDFPYRKKLAHAALLELVEETAEKTRNTNVEEEKPLETLQLFTEWSEESDACGRPLATQSSDRCTTGEAAFIGDLKIKDLTHAAFVLSTQPHAKIAEIDTSLALEQEGVLGYISIKDIPEGGTNNPGLSPLNTLGKDDTPIFAGEEVRTVRTGAQEHTYMETQSCIAIPGEDDEWIIHSSSQAPASIQLHASVALGVPSHKIIVRVRFNILKTEG</sequence>
<organism evidence="2 3">
    <name type="scientific">Strongylus vulgaris</name>
    <name type="common">Blood worm</name>
    <dbReference type="NCBI Taxonomy" id="40348"/>
    <lineage>
        <taxon>Eukaryota</taxon>
        <taxon>Metazoa</taxon>
        <taxon>Ecdysozoa</taxon>
        <taxon>Nematoda</taxon>
        <taxon>Chromadorea</taxon>
        <taxon>Rhabditida</taxon>
        <taxon>Rhabditina</taxon>
        <taxon>Rhabditomorpha</taxon>
        <taxon>Strongyloidea</taxon>
        <taxon>Strongylidae</taxon>
        <taxon>Strongylus</taxon>
    </lineage>
</organism>
<dbReference type="InterPro" id="IPR037165">
    <property type="entry name" value="AldOxase/xan_DH_Mopterin-bd_sf"/>
</dbReference>
<dbReference type="AlphaFoldDB" id="A0A3P7IY43"/>
<dbReference type="SMART" id="SM01008">
    <property type="entry name" value="Ald_Xan_dh_C"/>
    <property type="match status" value="1"/>
</dbReference>
<dbReference type="SUPFAM" id="SSF54665">
    <property type="entry name" value="CO dehydrogenase molybdoprotein N-domain-like"/>
    <property type="match status" value="1"/>
</dbReference>
<reference evidence="2 3" key="1">
    <citation type="submission" date="2018-11" db="EMBL/GenBank/DDBJ databases">
        <authorList>
            <consortium name="Pathogen Informatics"/>
        </authorList>
    </citation>
    <scope>NUCLEOTIDE SEQUENCE [LARGE SCALE GENOMIC DNA]</scope>
</reference>
<dbReference type="SUPFAM" id="SSF56003">
    <property type="entry name" value="Molybdenum cofactor-binding domain"/>
    <property type="match status" value="1"/>
</dbReference>
<proteinExistence type="predicted"/>
<dbReference type="Pfam" id="PF01315">
    <property type="entry name" value="Ald_Xan_dh_C"/>
    <property type="match status" value="1"/>
</dbReference>
<keyword evidence="3" id="KW-1185">Reference proteome</keyword>
<dbReference type="Gene3D" id="3.90.1170.50">
    <property type="entry name" value="Aldehyde oxidase/xanthine dehydrogenase, a/b hammerhead"/>
    <property type="match status" value="1"/>
</dbReference>
<dbReference type="GO" id="GO:0005506">
    <property type="term" value="F:iron ion binding"/>
    <property type="evidence" value="ECO:0007669"/>
    <property type="project" value="InterPro"/>
</dbReference>
<dbReference type="OrthoDB" id="8300278at2759"/>
<dbReference type="PANTHER" id="PTHR11908">
    <property type="entry name" value="XANTHINE DEHYDROGENASE"/>
    <property type="match status" value="1"/>
</dbReference>
<dbReference type="InterPro" id="IPR016208">
    <property type="entry name" value="Ald_Oxase/xanthine_DH-like"/>
</dbReference>
<dbReference type="InterPro" id="IPR036856">
    <property type="entry name" value="Ald_Oxase/Xan_DH_a/b_sf"/>
</dbReference>
<feature type="domain" description="Aldehyde oxidase/xanthine dehydrogenase a/b hammerhead" evidence="1">
    <location>
        <begin position="99"/>
        <end position="187"/>
    </location>
</feature>
<dbReference type="Gene3D" id="3.30.365.10">
    <property type="entry name" value="Aldehyde oxidase/xanthine dehydrogenase, molybdopterin binding domain"/>
    <property type="match status" value="1"/>
</dbReference>
<dbReference type="InterPro" id="IPR000674">
    <property type="entry name" value="Ald_Oxase/Xan_DH_a/b"/>
</dbReference>
<evidence type="ECO:0000313" key="2">
    <source>
        <dbReference type="EMBL" id="VDM75376.1"/>
    </source>
</evidence>
<evidence type="ECO:0000313" key="3">
    <source>
        <dbReference type="Proteomes" id="UP000270094"/>
    </source>
</evidence>
<protein>
    <recommendedName>
        <fullName evidence="1">Aldehyde oxidase/xanthine dehydrogenase a/b hammerhead domain-containing protein</fullName>
    </recommendedName>
</protein>
<name>A0A3P7IY43_STRVU</name>
<dbReference type="Proteomes" id="UP000270094">
    <property type="component" value="Unassembled WGS sequence"/>
</dbReference>
<dbReference type="PANTHER" id="PTHR11908:SF139">
    <property type="entry name" value="XANTHINE DEHYDROGENASE-RELATED"/>
    <property type="match status" value="1"/>
</dbReference>